<feature type="transmembrane region" description="Helical" evidence="1">
    <location>
        <begin position="148"/>
        <end position="167"/>
    </location>
</feature>
<dbReference type="AlphaFoldDB" id="A0A9D4R5Y0"/>
<name>A0A9D4R5Y0_DREPO</name>
<evidence type="ECO:0000313" key="3">
    <source>
        <dbReference type="EMBL" id="KAH3856321.1"/>
    </source>
</evidence>
<proteinExistence type="predicted"/>
<feature type="domain" description="Chitin synthase chs-1/2 N-terminal putative transporter" evidence="2">
    <location>
        <begin position="1"/>
        <end position="300"/>
    </location>
</feature>
<dbReference type="EMBL" id="JAIWYP010000003">
    <property type="protein sequence ID" value="KAH3856321.1"/>
    <property type="molecule type" value="Genomic_DNA"/>
</dbReference>
<comment type="caution">
    <text evidence="3">The sequence shown here is derived from an EMBL/GenBank/DDBJ whole genome shotgun (WGS) entry which is preliminary data.</text>
</comment>
<dbReference type="Proteomes" id="UP000828390">
    <property type="component" value="Unassembled WGS sequence"/>
</dbReference>
<gene>
    <name evidence="3" type="ORF">DPMN_098907</name>
</gene>
<evidence type="ECO:0000259" key="2">
    <source>
        <dbReference type="Pfam" id="PF23000"/>
    </source>
</evidence>
<feature type="transmembrane region" description="Helical" evidence="1">
    <location>
        <begin position="285"/>
        <end position="302"/>
    </location>
</feature>
<reference evidence="3" key="1">
    <citation type="journal article" date="2019" name="bioRxiv">
        <title>The Genome of the Zebra Mussel, Dreissena polymorpha: A Resource for Invasive Species Research.</title>
        <authorList>
            <person name="McCartney M.A."/>
            <person name="Auch B."/>
            <person name="Kono T."/>
            <person name="Mallez S."/>
            <person name="Zhang Y."/>
            <person name="Obille A."/>
            <person name="Becker A."/>
            <person name="Abrahante J.E."/>
            <person name="Garbe J."/>
            <person name="Badalamenti J.P."/>
            <person name="Herman A."/>
            <person name="Mangelson H."/>
            <person name="Liachko I."/>
            <person name="Sullivan S."/>
            <person name="Sone E.D."/>
            <person name="Koren S."/>
            <person name="Silverstein K.A.T."/>
            <person name="Beckman K.B."/>
            <person name="Gohl D.M."/>
        </authorList>
    </citation>
    <scope>NUCLEOTIDE SEQUENCE</scope>
    <source>
        <strain evidence="3">Duluth1</strain>
        <tissue evidence="3">Whole animal</tissue>
    </source>
</reference>
<keyword evidence="4" id="KW-1185">Reference proteome</keyword>
<protein>
    <recommendedName>
        <fullName evidence="2">Chitin synthase chs-1/2 N-terminal putative transporter domain-containing protein</fullName>
    </recommendedName>
</protein>
<organism evidence="3 4">
    <name type="scientific">Dreissena polymorpha</name>
    <name type="common">Zebra mussel</name>
    <name type="synonym">Mytilus polymorpha</name>
    <dbReference type="NCBI Taxonomy" id="45954"/>
    <lineage>
        <taxon>Eukaryota</taxon>
        <taxon>Metazoa</taxon>
        <taxon>Spiralia</taxon>
        <taxon>Lophotrochozoa</taxon>
        <taxon>Mollusca</taxon>
        <taxon>Bivalvia</taxon>
        <taxon>Autobranchia</taxon>
        <taxon>Heteroconchia</taxon>
        <taxon>Euheterodonta</taxon>
        <taxon>Imparidentia</taxon>
        <taxon>Neoheterodontei</taxon>
        <taxon>Myida</taxon>
        <taxon>Dreissenoidea</taxon>
        <taxon>Dreissenidae</taxon>
        <taxon>Dreissena</taxon>
    </lineage>
</organism>
<accession>A0A9D4R5Y0</accession>
<feature type="transmembrane region" description="Helical" evidence="1">
    <location>
        <begin position="22"/>
        <end position="43"/>
    </location>
</feature>
<keyword evidence="1" id="KW-1133">Transmembrane helix</keyword>
<keyword evidence="1" id="KW-0472">Membrane</keyword>
<feature type="transmembrane region" description="Helical" evidence="1">
    <location>
        <begin position="98"/>
        <end position="116"/>
    </location>
</feature>
<reference evidence="3" key="2">
    <citation type="submission" date="2020-11" db="EMBL/GenBank/DDBJ databases">
        <authorList>
            <person name="McCartney M.A."/>
            <person name="Auch B."/>
            <person name="Kono T."/>
            <person name="Mallez S."/>
            <person name="Becker A."/>
            <person name="Gohl D.M."/>
            <person name="Silverstein K.A.T."/>
            <person name="Koren S."/>
            <person name="Bechman K.B."/>
            <person name="Herman A."/>
            <person name="Abrahante J.E."/>
            <person name="Garbe J."/>
        </authorList>
    </citation>
    <scope>NUCLEOTIDE SEQUENCE</scope>
    <source>
        <strain evidence="3">Duluth1</strain>
        <tissue evidence="3">Whole animal</tissue>
    </source>
</reference>
<feature type="transmembrane region" description="Helical" evidence="1">
    <location>
        <begin position="238"/>
        <end position="265"/>
    </location>
</feature>
<evidence type="ECO:0000256" key="1">
    <source>
        <dbReference type="SAM" id="Phobius"/>
    </source>
</evidence>
<keyword evidence="1" id="KW-0812">Transmembrane</keyword>
<dbReference type="Pfam" id="PF23000">
    <property type="entry name" value="ChitinSynthase_IV_N"/>
    <property type="match status" value="1"/>
</dbReference>
<evidence type="ECO:0000313" key="4">
    <source>
        <dbReference type="Proteomes" id="UP000828390"/>
    </source>
</evidence>
<sequence>METFHSIGLCALVFIILPDMDIVRGIWLLNGVAVLPSVLYPFTVSEPRTRRDEGYVRRIALISTSLIVAIVQVAFIPLVILFDNFVGGSRIDSEPQTTVIFILAMMFVSFSWWENFSDDRFCGRTHDNGIIKTYFLKLKFNLQESRPIINFFTSLWKICITCVLTWVTKTIKPFSFSDDNPDANHHEIDDVTVADAFSKLGDMSIKDNAAILTLTLTTFVGYYIAYTTCKLKIQKFSFCLPMILSTPVAVVIASLDCRSTFNLLIPFTNELRNMCERHEDVEEWAGVYITGIVLLTSLYWLCRHIFFPSIERLARTERFVSKLIL</sequence>
<dbReference type="InterPro" id="IPR055120">
    <property type="entry name" value="Chs-1/2_IV_N"/>
</dbReference>
<feature type="transmembrane region" description="Helical" evidence="1">
    <location>
        <begin position="209"/>
        <end position="226"/>
    </location>
</feature>
<feature type="transmembrane region" description="Helical" evidence="1">
    <location>
        <begin position="55"/>
        <end position="78"/>
    </location>
</feature>